<dbReference type="RefSeq" id="WP_038281767.1">
    <property type="nucleotide sequence ID" value="NZ_JPME01000015.1"/>
</dbReference>
<dbReference type="Pfam" id="PF00892">
    <property type="entry name" value="EamA"/>
    <property type="match status" value="2"/>
</dbReference>
<evidence type="ECO:0000313" key="10">
    <source>
        <dbReference type="Proteomes" id="UP000028525"/>
    </source>
</evidence>
<dbReference type="InterPro" id="IPR000620">
    <property type="entry name" value="EamA_dom"/>
</dbReference>
<feature type="transmembrane region" description="Helical" evidence="7">
    <location>
        <begin position="244"/>
        <end position="264"/>
    </location>
</feature>
<proteinExistence type="inferred from homology"/>
<name>A0A084JL61_9FIRM</name>
<evidence type="ECO:0000256" key="3">
    <source>
        <dbReference type="ARBA" id="ARBA00022475"/>
    </source>
</evidence>
<feature type="transmembrane region" description="Helical" evidence="7">
    <location>
        <begin position="125"/>
        <end position="143"/>
    </location>
</feature>
<keyword evidence="5 7" id="KW-1133">Transmembrane helix</keyword>
<evidence type="ECO:0000256" key="4">
    <source>
        <dbReference type="ARBA" id="ARBA00022692"/>
    </source>
</evidence>
<feature type="domain" description="EamA" evidence="8">
    <location>
        <begin position="14"/>
        <end position="142"/>
    </location>
</feature>
<protein>
    <submittedName>
        <fullName evidence="9">Membrane protein</fullName>
    </submittedName>
</protein>
<organism evidence="9 10">
    <name type="scientific">Lacrimispora celerecrescens</name>
    <dbReference type="NCBI Taxonomy" id="29354"/>
    <lineage>
        <taxon>Bacteria</taxon>
        <taxon>Bacillati</taxon>
        <taxon>Bacillota</taxon>
        <taxon>Clostridia</taxon>
        <taxon>Lachnospirales</taxon>
        <taxon>Lachnospiraceae</taxon>
        <taxon>Lacrimispora</taxon>
    </lineage>
</organism>
<keyword evidence="6 7" id="KW-0472">Membrane</keyword>
<dbReference type="SUPFAM" id="SSF103481">
    <property type="entry name" value="Multidrug resistance efflux transporter EmrE"/>
    <property type="match status" value="2"/>
</dbReference>
<reference evidence="9 10" key="1">
    <citation type="submission" date="2014-07" db="EMBL/GenBank/DDBJ databases">
        <title>Draft genome of Clostridium celerecrescens 152B isolated from sediments associated with methane hydrate from Krishna Godavari basin.</title>
        <authorList>
            <person name="Honkalas V.S."/>
            <person name="Dabir A.P."/>
            <person name="Arora P."/>
            <person name="Dhakephalkar P.K."/>
        </authorList>
    </citation>
    <scope>NUCLEOTIDE SEQUENCE [LARGE SCALE GENOMIC DNA]</scope>
    <source>
        <strain evidence="9 10">152B</strain>
    </source>
</reference>
<dbReference type="AlphaFoldDB" id="A0A084JL61"/>
<dbReference type="Proteomes" id="UP000028525">
    <property type="component" value="Unassembled WGS sequence"/>
</dbReference>
<dbReference type="GO" id="GO:0005886">
    <property type="term" value="C:plasma membrane"/>
    <property type="evidence" value="ECO:0007669"/>
    <property type="project" value="UniProtKB-SubCell"/>
</dbReference>
<keyword evidence="10" id="KW-1185">Reference proteome</keyword>
<feature type="transmembrane region" description="Helical" evidence="7">
    <location>
        <begin position="213"/>
        <end position="232"/>
    </location>
</feature>
<dbReference type="InterPro" id="IPR037185">
    <property type="entry name" value="EmrE-like"/>
</dbReference>
<comment type="subcellular location">
    <subcellularLocation>
        <location evidence="1">Cell membrane</location>
        <topology evidence="1">Multi-pass membrane protein</topology>
    </subcellularLocation>
</comment>
<evidence type="ECO:0000256" key="1">
    <source>
        <dbReference type="ARBA" id="ARBA00004651"/>
    </source>
</evidence>
<evidence type="ECO:0000256" key="7">
    <source>
        <dbReference type="SAM" id="Phobius"/>
    </source>
</evidence>
<evidence type="ECO:0000256" key="6">
    <source>
        <dbReference type="ARBA" id="ARBA00023136"/>
    </source>
</evidence>
<dbReference type="PANTHER" id="PTHR42920:SF5">
    <property type="entry name" value="EAMA DOMAIN-CONTAINING PROTEIN"/>
    <property type="match status" value="1"/>
</dbReference>
<feature type="domain" description="EamA" evidence="8">
    <location>
        <begin position="151"/>
        <end position="286"/>
    </location>
</feature>
<feature type="transmembrane region" description="Helical" evidence="7">
    <location>
        <begin position="180"/>
        <end position="201"/>
    </location>
</feature>
<evidence type="ECO:0000313" key="9">
    <source>
        <dbReference type="EMBL" id="KEZ89695.1"/>
    </source>
</evidence>
<dbReference type="EMBL" id="JPME01000015">
    <property type="protein sequence ID" value="KEZ89695.1"/>
    <property type="molecule type" value="Genomic_DNA"/>
</dbReference>
<evidence type="ECO:0000256" key="2">
    <source>
        <dbReference type="ARBA" id="ARBA00007362"/>
    </source>
</evidence>
<dbReference type="PANTHER" id="PTHR42920">
    <property type="entry name" value="OS03G0707200 PROTEIN-RELATED"/>
    <property type="match status" value="1"/>
</dbReference>
<feature type="transmembrane region" description="Helical" evidence="7">
    <location>
        <begin position="149"/>
        <end position="168"/>
    </location>
</feature>
<dbReference type="OrthoDB" id="9804865at2"/>
<dbReference type="STRING" id="29354.IO98_13515"/>
<accession>A0A084JL61</accession>
<comment type="caution">
    <text evidence="9">The sequence shown here is derived from an EMBL/GenBank/DDBJ whole genome shotgun (WGS) entry which is preliminary data.</text>
</comment>
<sequence>MNKQDGKGIKALSALGLIITTIIWGSGFVVMKNSVEVVTPVYLLALRFTIASVALVAVFWKRIKKINQSDLMCGGLLGVFLFVSYLFQTYGLKYTTASKNAFITTLYVILVPFLHWFYNRKKPSRNNVAAAGIAVLGLALLSLEGDLSVNIGDLMTLVCGFFFAFHIVFIDRYTEDHDPIILTVIQMVLAAILSWAIAPFLEGSLDLTVIDTSMMTGLLYLGIFCTMICFLLQNVGQKHLTPNTSSIILSFEAVFGLMFSVLFLGEQVTIKLAAGCVLMFASVILSEYKRKGSANA</sequence>
<feature type="transmembrane region" description="Helical" evidence="7">
    <location>
        <begin position="12"/>
        <end position="31"/>
    </location>
</feature>
<feature type="transmembrane region" description="Helical" evidence="7">
    <location>
        <begin position="37"/>
        <end position="59"/>
    </location>
</feature>
<feature type="transmembrane region" description="Helical" evidence="7">
    <location>
        <begin position="100"/>
        <end position="118"/>
    </location>
</feature>
<gene>
    <name evidence="9" type="ORF">IO98_13515</name>
</gene>
<evidence type="ECO:0000259" key="8">
    <source>
        <dbReference type="Pfam" id="PF00892"/>
    </source>
</evidence>
<keyword evidence="4 7" id="KW-0812">Transmembrane</keyword>
<feature type="transmembrane region" description="Helical" evidence="7">
    <location>
        <begin position="71"/>
        <end position="88"/>
    </location>
</feature>
<feature type="transmembrane region" description="Helical" evidence="7">
    <location>
        <begin position="270"/>
        <end position="288"/>
    </location>
</feature>
<keyword evidence="3" id="KW-1003">Cell membrane</keyword>
<comment type="similarity">
    <text evidence="2">Belongs to the EamA transporter family.</text>
</comment>
<evidence type="ECO:0000256" key="5">
    <source>
        <dbReference type="ARBA" id="ARBA00022989"/>
    </source>
</evidence>
<dbReference type="InterPro" id="IPR051258">
    <property type="entry name" value="Diverse_Substrate_Transporter"/>
</dbReference>